<dbReference type="KEGG" id="sted:SPTER_34340"/>
<sequence length="383" mass="45257">MEKIYSPEVHLFIVWEKARYKEKIILDEIRENFKVLGVYNIIWSKDKISENFSRFYGRKLPANSNKEKHCGTGPFLLVVIEDSSPHYIERKTSKGDEVVNKNTFDLKSKYRDMTGGGHKIHCTNSKEETDHDLTLLLGLNASDFLNNSSIHLGEVVTLNRDITGSDGWKDINEFFYVLNNTVKYVILRNFECLPDQYKIENHGDIDLLVDNLKEFEWISNGIKLSRKKHRVQYHINVGKEKILLDSRYLGDNYYDSNWEKNILNNRIVNKNLFYTPNVVDYFYSLLYHALIHKRRVSEDYIKKIGELFECINNKSTNIKMFADEQQMMNLLDSFMKSNEYEYTEPVDLSVYYNNKRVKQSITNKRLFNEKIVKRVQTLINKMS</sequence>
<protein>
    <submittedName>
        <fullName evidence="1">Uncharacterized protein</fullName>
    </submittedName>
</protein>
<dbReference type="EMBL" id="CP036259">
    <property type="protein sequence ID" value="QDR82013.1"/>
    <property type="molecule type" value="Genomic_DNA"/>
</dbReference>
<dbReference type="AlphaFoldDB" id="A0A517DXF8"/>
<evidence type="ECO:0000313" key="1">
    <source>
        <dbReference type="EMBL" id="QDR82013.1"/>
    </source>
</evidence>
<accession>A0A517DXF8</accession>
<dbReference type="OrthoDB" id="6812310at2"/>
<gene>
    <name evidence="1" type="ORF">SPTER_34340</name>
</gene>
<dbReference type="RefSeq" id="WP_144351439.1">
    <property type="nucleotide sequence ID" value="NZ_CP036259.1"/>
</dbReference>
<proteinExistence type="predicted"/>
<organism evidence="1 2">
    <name type="scientific">Sporomusa termitida</name>
    <dbReference type="NCBI Taxonomy" id="2377"/>
    <lineage>
        <taxon>Bacteria</taxon>
        <taxon>Bacillati</taxon>
        <taxon>Bacillota</taxon>
        <taxon>Negativicutes</taxon>
        <taxon>Selenomonadales</taxon>
        <taxon>Sporomusaceae</taxon>
        <taxon>Sporomusa</taxon>
    </lineage>
</organism>
<keyword evidence="2" id="KW-1185">Reference proteome</keyword>
<dbReference type="Proteomes" id="UP000320776">
    <property type="component" value="Chromosome"/>
</dbReference>
<name>A0A517DXF8_9FIRM</name>
<reference evidence="1 2" key="1">
    <citation type="submission" date="2019-02" db="EMBL/GenBank/DDBJ databases">
        <title>Closed genome of Sporomusa termitida DSM 4440.</title>
        <authorList>
            <person name="Poehlein A."/>
            <person name="Daniel R."/>
        </authorList>
    </citation>
    <scope>NUCLEOTIDE SEQUENCE [LARGE SCALE GENOMIC DNA]</scope>
    <source>
        <strain evidence="1 2">DSM 4440</strain>
    </source>
</reference>
<evidence type="ECO:0000313" key="2">
    <source>
        <dbReference type="Proteomes" id="UP000320776"/>
    </source>
</evidence>